<keyword evidence="2 5" id="KW-0812">Transmembrane</keyword>
<reference evidence="8" key="1">
    <citation type="submission" date="2016-10" db="EMBL/GenBank/DDBJ databases">
        <authorList>
            <person name="Varghese N."/>
            <person name="Submissions S."/>
        </authorList>
    </citation>
    <scope>NUCLEOTIDE SEQUENCE [LARGE SCALE GENOMIC DNA]</scope>
    <source>
        <strain evidence="8">DSM 24213</strain>
    </source>
</reference>
<sequence>MWQALAFDGYAFWLLLGLLLLISEFFVPGVIAVFFGIGALLVGLLTLIGLVDSLAVQLSLFGISSVVFLFLLRQRFRRWMHGAEADKSTHDLDDAGLLGARVTVLSDFVNGAGVVSLNGARWDAESELPFKTGEVAWVVGHTGIVLQVGNKS</sequence>
<dbReference type="STRING" id="1720063.SAMN05216217_102343"/>
<dbReference type="SUPFAM" id="SSF141322">
    <property type="entry name" value="NfeD domain-like"/>
    <property type="match status" value="1"/>
</dbReference>
<dbReference type="OrthoDB" id="6118712at2"/>
<name>A0A1I4PHT6_9GAMM</name>
<dbReference type="AlphaFoldDB" id="A0A1I4PHT6"/>
<dbReference type="InterPro" id="IPR002810">
    <property type="entry name" value="NfeD-like_C"/>
</dbReference>
<dbReference type="Gene3D" id="2.40.50.140">
    <property type="entry name" value="Nucleic acid-binding proteins"/>
    <property type="match status" value="1"/>
</dbReference>
<dbReference type="EMBL" id="FOUI01000002">
    <property type="protein sequence ID" value="SFM27328.1"/>
    <property type="molecule type" value="Genomic_DNA"/>
</dbReference>
<dbReference type="InterPro" id="IPR052165">
    <property type="entry name" value="Membrane_assoc_protease"/>
</dbReference>
<feature type="domain" description="NfeD-like C-terminal" evidence="6">
    <location>
        <begin position="96"/>
        <end position="148"/>
    </location>
</feature>
<keyword evidence="3 5" id="KW-1133">Transmembrane helix</keyword>
<dbReference type="RefSeq" id="WP_093473000.1">
    <property type="nucleotide sequence ID" value="NZ_FOUI01000002.1"/>
</dbReference>
<evidence type="ECO:0000313" key="7">
    <source>
        <dbReference type="EMBL" id="SFM27328.1"/>
    </source>
</evidence>
<feature type="transmembrane region" description="Helical" evidence="5">
    <location>
        <begin position="12"/>
        <end position="42"/>
    </location>
</feature>
<proteinExistence type="predicted"/>
<evidence type="ECO:0000256" key="1">
    <source>
        <dbReference type="ARBA" id="ARBA00004141"/>
    </source>
</evidence>
<keyword evidence="8" id="KW-1185">Reference proteome</keyword>
<evidence type="ECO:0000256" key="3">
    <source>
        <dbReference type="ARBA" id="ARBA00022989"/>
    </source>
</evidence>
<dbReference type="GO" id="GO:0005886">
    <property type="term" value="C:plasma membrane"/>
    <property type="evidence" value="ECO:0007669"/>
    <property type="project" value="TreeGrafter"/>
</dbReference>
<protein>
    <recommendedName>
        <fullName evidence="6">NfeD-like C-terminal domain-containing protein</fullName>
    </recommendedName>
</protein>
<organism evidence="7 8">
    <name type="scientific">Halopseudomonas yangmingensis</name>
    <dbReference type="NCBI Taxonomy" id="1720063"/>
    <lineage>
        <taxon>Bacteria</taxon>
        <taxon>Pseudomonadati</taxon>
        <taxon>Pseudomonadota</taxon>
        <taxon>Gammaproteobacteria</taxon>
        <taxon>Pseudomonadales</taxon>
        <taxon>Pseudomonadaceae</taxon>
        <taxon>Halopseudomonas</taxon>
    </lineage>
</organism>
<accession>A0A1I4PHT6</accession>
<evidence type="ECO:0000313" key="8">
    <source>
        <dbReference type="Proteomes" id="UP000243629"/>
    </source>
</evidence>
<evidence type="ECO:0000256" key="2">
    <source>
        <dbReference type="ARBA" id="ARBA00022692"/>
    </source>
</evidence>
<feature type="transmembrane region" description="Helical" evidence="5">
    <location>
        <begin position="54"/>
        <end position="72"/>
    </location>
</feature>
<evidence type="ECO:0000256" key="4">
    <source>
        <dbReference type="ARBA" id="ARBA00023136"/>
    </source>
</evidence>
<dbReference type="PANTHER" id="PTHR33507:SF3">
    <property type="entry name" value="INNER MEMBRANE PROTEIN YBBJ"/>
    <property type="match status" value="1"/>
</dbReference>
<dbReference type="Pfam" id="PF01957">
    <property type="entry name" value="NfeD"/>
    <property type="match status" value="1"/>
</dbReference>
<evidence type="ECO:0000256" key="5">
    <source>
        <dbReference type="SAM" id="Phobius"/>
    </source>
</evidence>
<dbReference type="InterPro" id="IPR012340">
    <property type="entry name" value="NA-bd_OB-fold"/>
</dbReference>
<comment type="subcellular location">
    <subcellularLocation>
        <location evidence="1">Membrane</location>
        <topology evidence="1">Multi-pass membrane protein</topology>
    </subcellularLocation>
</comment>
<dbReference type="PANTHER" id="PTHR33507">
    <property type="entry name" value="INNER MEMBRANE PROTEIN YBBJ"/>
    <property type="match status" value="1"/>
</dbReference>
<dbReference type="Proteomes" id="UP000243629">
    <property type="component" value="Unassembled WGS sequence"/>
</dbReference>
<gene>
    <name evidence="7" type="ORF">SAMN05216217_102343</name>
</gene>
<evidence type="ECO:0000259" key="6">
    <source>
        <dbReference type="Pfam" id="PF01957"/>
    </source>
</evidence>
<keyword evidence="4 5" id="KW-0472">Membrane</keyword>